<reference evidence="2" key="3">
    <citation type="journal article" date="2023" name="Microbiol. Resour. Announc.">
        <title>Draft Genome Sequence of Granulicatella sp. Strain S8, Isolated from a Marine Fish, Seriola quinqueradiata.</title>
        <authorList>
            <person name="Lee M."/>
            <person name="Farooq A."/>
            <person name="Jeong J.B."/>
            <person name="Jung M.Y."/>
        </authorList>
    </citation>
    <scope>NUCLEOTIDE SEQUENCE</scope>
    <source>
        <strain evidence="2">S8</strain>
    </source>
</reference>
<accession>A0ABT1WPG9</accession>
<protein>
    <submittedName>
        <fullName evidence="2">Uncharacterized protein</fullName>
    </submittedName>
</protein>
<dbReference type="Proteomes" id="UP001059480">
    <property type="component" value="Unassembled WGS sequence"/>
</dbReference>
<reference evidence="2" key="2">
    <citation type="journal article" date="2023" name="Curr. Microbiol.">
        <title>Granulicatella seriolae sp. nov., a Novel Facultative Anaerobe Isolated from Yellowtail Marine Fish.</title>
        <authorList>
            <person name="Lee M."/>
            <person name="Choi Y.J."/>
            <person name="Farooq A."/>
            <person name="Jeong J.B."/>
            <person name="Jung M.Y."/>
        </authorList>
    </citation>
    <scope>NUCLEOTIDE SEQUENCE</scope>
    <source>
        <strain evidence="2">S8</strain>
    </source>
</reference>
<keyword evidence="1" id="KW-0812">Transmembrane</keyword>
<keyword evidence="3" id="KW-1185">Reference proteome</keyword>
<organism evidence="2 3">
    <name type="scientific">Granulicatella seriolae</name>
    <dbReference type="NCBI Taxonomy" id="2967226"/>
    <lineage>
        <taxon>Bacteria</taxon>
        <taxon>Bacillati</taxon>
        <taxon>Bacillota</taxon>
        <taxon>Bacilli</taxon>
        <taxon>Lactobacillales</taxon>
        <taxon>Carnobacteriaceae</taxon>
        <taxon>Granulicatella</taxon>
    </lineage>
</organism>
<dbReference type="RefSeq" id="WP_256945434.1">
    <property type="nucleotide sequence ID" value="NZ_JANHNZ010000006.1"/>
</dbReference>
<proteinExistence type="predicted"/>
<evidence type="ECO:0000256" key="1">
    <source>
        <dbReference type="SAM" id="Phobius"/>
    </source>
</evidence>
<sequence>MKKVVFFIPAILFTILYGSLALGGVGSINPIAIACLILFWIAGILLSKTIFWGGVLGLIPGAYFVYLGTQETGQVFNEAPIGLIVLLYYAACMYFVFRKGY</sequence>
<evidence type="ECO:0000313" key="2">
    <source>
        <dbReference type="EMBL" id="MCQ9210325.1"/>
    </source>
</evidence>
<dbReference type="PROSITE" id="PS51257">
    <property type="entry name" value="PROKAR_LIPOPROTEIN"/>
    <property type="match status" value="1"/>
</dbReference>
<gene>
    <name evidence="2" type="ORF">NPA36_07150</name>
</gene>
<reference evidence="2" key="1">
    <citation type="submission" date="2022-07" db="EMBL/GenBank/DDBJ databases">
        <authorList>
            <person name="Jung M.-Y."/>
            <person name="Lee M."/>
        </authorList>
    </citation>
    <scope>NUCLEOTIDE SEQUENCE</scope>
    <source>
        <strain evidence="2">S8</strain>
    </source>
</reference>
<dbReference type="EMBL" id="JANHNZ010000006">
    <property type="protein sequence ID" value="MCQ9210325.1"/>
    <property type="molecule type" value="Genomic_DNA"/>
</dbReference>
<evidence type="ECO:0000313" key="3">
    <source>
        <dbReference type="Proteomes" id="UP001059480"/>
    </source>
</evidence>
<keyword evidence="1" id="KW-1133">Transmembrane helix</keyword>
<name>A0ABT1WPG9_9LACT</name>
<feature type="transmembrane region" description="Helical" evidence="1">
    <location>
        <begin position="79"/>
        <end position="97"/>
    </location>
</feature>
<feature type="transmembrane region" description="Helical" evidence="1">
    <location>
        <begin position="31"/>
        <end position="46"/>
    </location>
</feature>
<keyword evidence="1" id="KW-0472">Membrane</keyword>
<comment type="caution">
    <text evidence="2">The sequence shown here is derived from an EMBL/GenBank/DDBJ whole genome shotgun (WGS) entry which is preliminary data.</text>
</comment>